<keyword evidence="1" id="KW-0964">Secreted</keyword>
<sequence length="54" mass="5914">MAMTFSFIDRVYNGSTLNTLSQNSVLCTVHKAAIVGGIGILWFARGFSILKTYV</sequence>
<evidence type="ECO:0000313" key="3">
    <source>
        <dbReference type="Proteomes" id="UP000541444"/>
    </source>
</evidence>
<dbReference type="EMBL" id="JACGCM010002176">
    <property type="protein sequence ID" value="KAF6143828.1"/>
    <property type="molecule type" value="Genomic_DNA"/>
</dbReference>
<comment type="subcellular location">
    <subcellularLocation>
        <location evidence="1">Secreted</location>
        <location evidence="1">Extracellular space</location>
        <location evidence="1">Apoplast</location>
    </subcellularLocation>
</comment>
<dbReference type="Proteomes" id="UP000541444">
    <property type="component" value="Unassembled WGS sequence"/>
</dbReference>
<gene>
    <name evidence="2" type="ORF">GIB67_030632</name>
</gene>
<comment type="caution">
    <text evidence="2">The sequence shown here is derived from an EMBL/GenBank/DDBJ whole genome shotgun (WGS) entry which is preliminary data.</text>
</comment>
<dbReference type="InterPro" id="IPR004265">
    <property type="entry name" value="Dirigent"/>
</dbReference>
<organism evidence="2 3">
    <name type="scientific">Kingdonia uniflora</name>
    <dbReference type="NCBI Taxonomy" id="39325"/>
    <lineage>
        <taxon>Eukaryota</taxon>
        <taxon>Viridiplantae</taxon>
        <taxon>Streptophyta</taxon>
        <taxon>Embryophyta</taxon>
        <taxon>Tracheophyta</taxon>
        <taxon>Spermatophyta</taxon>
        <taxon>Magnoliopsida</taxon>
        <taxon>Ranunculales</taxon>
        <taxon>Circaeasteraceae</taxon>
        <taxon>Kingdonia</taxon>
    </lineage>
</organism>
<comment type="function">
    <text evidence="1">Dirigent proteins impart stereoselectivity on the phenoxy radical-coupling reaction, yielding optically active lignans from two molecules of coniferyl alcohol in the biosynthesis of lignans, flavonolignans, and alkaloids and thus plays a central role in plant secondary metabolism.</text>
</comment>
<evidence type="ECO:0000313" key="2">
    <source>
        <dbReference type="EMBL" id="KAF6143828.1"/>
    </source>
</evidence>
<protein>
    <recommendedName>
        <fullName evidence="1">Dirigent protein</fullName>
    </recommendedName>
</protein>
<reference evidence="2 3" key="1">
    <citation type="journal article" date="2020" name="IScience">
        <title>Genome Sequencing of the Endangered Kingdonia uniflora (Circaeasteraceae, Ranunculales) Reveals Potential Mechanisms of Evolutionary Specialization.</title>
        <authorList>
            <person name="Sun Y."/>
            <person name="Deng T."/>
            <person name="Zhang A."/>
            <person name="Moore M.J."/>
            <person name="Landis J.B."/>
            <person name="Lin N."/>
            <person name="Zhang H."/>
            <person name="Zhang X."/>
            <person name="Huang J."/>
            <person name="Zhang X."/>
            <person name="Sun H."/>
            <person name="Wang H."/>
        </authorList>
    </citation>
    <scope>NUCLEOTIDE SEQUENCE [LARGE SCALE GENOMIC DNA]</scope>
    <source>
        <strain evidence="2">TB1705</strain>
        <tissue evidence="2">Leaf</tissue>
    </source>
</reference>
<dbReference type="AlphaFoldDB" id="A0A7J7LMQ3"/>
<name>A0A7J7LMQ3_9MAGN</name>
<comment type="subunit">
    <text evidence="1">Homodimer.</text>
</comment>
<comment type="similarity">
    <text evidence="1">Belongs to the plant dirigent protein family.</text>
</comment>
<accession>A0A7J7LMQ3</accession>
<keyword evidence="1" id="KW-0052">Apoplast</keyword>
<proteinExistence type="inferred from homology"/>
<keyword evidence="3" id="KW-1185">Reference proteome</keyword>
<dbReference type="GO" id="GO:0048046">
    <property type="term" value="C:apoplast"/>
    <property type="evidence" value="ECO:0007669"/>
    <property type="project" value="UniProtKB-SubCell"/>
</dbReference>
<evidence type="ECO:0000256" key="1">
    <source>
        <dbReference type="RuleBase" id="RU363099"/>
    </source>
</evidence>
<dbReference type="Pfam" id="PF03018">
    <property type="entry name" value="Dirigent"/>
    <property type="match status" value="1"/>
</dbReference>